<dbReference type="GO" id="GO:0006801">
    <property type="term" value="P:superoxide metabolic process"/>
    <property type="evidence" value="ECO:0007669"/>
    <property type="project" value="InterPro"/>
</dbReference>
<proteinExistence type="predicted"/>
<dbReference type="Pfam" id="PF00080">
    <property type="entry name" value="Sod_Cu"/>
    <property type="match status" value="1"/>
</dbReference>
<protein>
    <submittedName>
        <fullName evidence="3">Superoxide dismutase</fullName>
    </submittedName>
</protein>
<feature type="compositionally biased region" description="Basic and acidic residues" evidence="1">
    <location>
        <begin position="207"/>
        <end position="238"/>
    </location>
</feature>
<dbReference type="InterPro" id="IPR001424">
    <property type="entry name" value="SOD_Cu_Zn_dom"/>
</dbReference>
<feature type="region of interest" description="Disordered" evidence="1">
    <location>
        <begin position="374"/>
        <end position="399"/>
    </location>
</feature>
<reference evidence="3" key="1">
    <citation type="submission" date="2020-08" db="EMBL/GenBank/DDBJ databases">
        <title>Multicomponent nature underlies the extraordinary mechanical properties of spider dragline silk.</title>
        <authorList>
            <person name="Kono N."/>
            <person name="Nakamura H."/>
            <person name="Mori M."/>
            <person name="Yoshida Y."/>
            <person name="Ohtoshi R."/>
            <person name="Malay A.D."/>
            <person name="Moran D.A.P."/>
            <person name="Tomita M."/>
            <person name="Numata K."/>
            <person name="Arakawa K."/>
        </authorList>
    </citation>
    <scope>NUCLEOTIDE SEQUENCE</scope>
</reference>
<comment type="caution">
    <text evidence="3">The sequence shown here is derived from an EMBL/GenBank/DDBJ whole genome shotgun (WGS) entry which is preliminary data.</text>
</comment>
<dbReference type="PROSITE" id="PS00332">
    <property type="entry name" value="SOD_CU_ZN_2"/>
    <property type="match status" value="1"/>
</dbReference>
<feature type="compositionally biased region" description="Polar residues" evidence="1">
    <location>
        <begin position="239"/>
        <end position="255"/>
    </location>
</feature>
<dbReference type="Gene3D" id="2.60.40.200">
    <property type="entry name" value="Superoxide dismutase, copper/zinc binding domain"/>
    <property type="match status" value="1"/>
</dbReference>
<evidence type="ECO:0000256" key="1">
    <source>
        <dbReference type="SAM" id="MobiDB-lite"/>
    </source>
</evidence>
<dbReference type="EMBL" id="BMAW01095275">
    <property type="protein sequence ID" value="GFS69493.1"/>
    <property type="molecule type" value="Genomic_DNA"/>
</dbReference>
<dbReference type="PROSITE" id="PS00087">
    <property type="entry name" value="SOD_CU_ZN_1"/>
    <property type="match status" value="1"/>
</dbReference>
<evidence type="ECO:0000259" key="2">
    <source>
        <dbReference type="Pfam" id="PF00080"/>
    </source>
</evidence>
<dbReference type="Proteomes" id="UP000887013">
    <property type="component" value="Unassembled WGS sequence"/>
</dbReference>
<dbReference type="InterPro" id="IPR018152">
    <property type="entry name" value="SOD_Cu/Zn_BS"/>
</dbReference>
<dbReference type="InterPro" id="IPR036423">
    <property type="entry name" value="SOD-like_Cu/Zn_dom_sf"/>
</dbReference>
<feature type="region of interest" description="Disordered" evidence="1">
    <location>
        <begin position="120"/>
        <end position="310"/>
    </location>
</feature>
<dbReference type="SUPFAM" id="SSF49329">
    <property type="entry name" value="Cu,Zn superoxide dismutase-like"/>
    <property type="match status" value="1"/>
</dbReference>
<dbReference type="InterPro" id="IPR024134">
    <property type="entry name" value="SOD_Cu/Zn_/chaperone"/>
</dbReference>
<evidence type="ECO:0000313" key="3">
    <source>
        <dbReference type="EMBL" id="GFS69493.1"/>
    </source>
</evidence>
<dbReference type="PRINTS" id="PR00068">
    <property type="entry name" value="CUZNDISMTASE"/>
</dbReference>
<organism evidence="3 4">
    <name type="scientific">Nephila pilipes</name>
    <name type="common">Giant wood spider</name>
    <name type="synonym">Nephila maculata</name>
    <dbReference type="NCBI Taxonomy" id="299642"/>
    <lineage>
        <taxon>Eukaryota</taxon>
        <taxon>Metazoa</taxon>
        <taxon>Ecdysozoa</taxon>
        <taxon>Arthropoda</taxon>
        <taxon>Chelicerata</taxon>
        <taxon>Arachnida</taxon>
        <taxon>Araneae</taxon>
        <taxon>Araneomorphae</taxon>
        <taxon>Entelegynae</taxon>
        <taxon>Araneoidea</taxon>
        <taxon>Nephilidae</taxon>
        <taxon>Nephila</taxon>
    </lineage>
</organism>
<sequence>MASELVPASILLFRVGPGRKSSILAGKLVTMNRSLLCVALLVAFIHCNVAQQVQMPEAGALHLPDEEISSQVQTLQKNLTELWSYIFQLRNAVSQHLNHLRQHQVQLEDVVHRMMHYHDGQGEGASAAHTDGHHHSGEQHSHSGEHSHGGDQHSHSGEHHSHSGEHSHGGDQHSHSGEHHSHGGDDHSHDSHGHYHDSHSHSHSHTHSGDDHGHSHGHSSHEEDGHNHHKDSHEKEDVVQQSQQGADLQQVSQVSDPVAEPVIVPSVSRSHDSHHHHSHSSGSSTGFQPLPMLHHHHHHHDEPRSRNRSRVVVMPKYSEYDLYEFAVCNVQPNRAIPDDQQQEIVGQISLWQKKIGGPLNIHVSLRGFDMGDHHGAHHAHQAVQQEQDNETPAPVHKHGFHIHASGDLSNGCQSTGPHFNPKNANHGGPTALVRHVGDLGNIECDDHGVANLVFSDGVASLKGPYSVIGKAIVVHAKADDLGLGGNDESLKTGNAGTRLACCVIEKVDKLPIRSYKAIKTAKQYQN</sequence>
<keyword evidence="4" id="KW-1185">Reference proteome</keyword>
<dbReference type="PANTHER" id="PTHR10003">
    <property type="entry name" value="SUPEROXIDE DISMUTASE CU-ZN -RELATED"/>
    <property type="match status" value="1"/>
</dbReference>
<accession>A0A8X6SYN9</accession>
<feature type="domain" description="Superoxide dismutase copper/zinc binding" evidence="2">
    <location>
        <begin position="394"/>
        <end position="504"/>
    </location>
</feature>
<feature type="compositionally biased region" description="Basic and acidic residues" evidence="1">
    <location>
        <begin position="130"/>
        <end position="200"/>
    </location>
</feature>
<dbReference type="GO" id="GO:0005507">
    <property type="term" value="F:copper ion binding"/>
    <property type="evidence" value="ECO:0007669"/>
    <property type="project" value="InterPro"/>
</dbReference>
<evidence type="ECO:0000313" key="4">
    <source>
        <dbReference type="Proteomes" id="UP000887013"/>
    </source>
</evidence>
<gene>
    <name evidence="3" type="primary">sod1</name>
    <name evidence="3" type="ORF">NPIL_611411</name>
</gene>
<dbReference type="OrthoDB" id="2015551at2759"/>
<name>A0A8X6SYN9_NEPPI</name>
<dbReference type="CDD" id="cd00305">
    <property type="entry name" value="Cu-Zn_Superoxide_Dismutase"/>
    <property type="match status" value="1"/>
</dbReference>
<dbReference type="AlphaFoldDB" id="A0A8X6SYN9"/>